<dbReference type="AlphaFoldDB" id="A0A2U2D5G0"/>
<protein>
    <submittedName>
        <fullName evidence="1">Uncharacterized protein</fullName>
    </submittedName>
</protein>
<gene>
    <name evidence="1" type="ORF">C9I49_18290</name>
</gene>
<evidence type="ECO:0000313" key="1">
    <source>
        <dbReference type="EMBL" id="PWE42702.1"/>
    </source>
</evidence>
<organism evidence="1 2">
    <name type="scientific">Pseudomonas prosekii</name>
    <dbReference type="NCBI Taxonomy" id="1148509"/>
    <lineage>
        <taxon>Bacteria</taxon>
        <taxon>Pseudomonadati</taxon>
        <taxon>Pseudomonadota</taxon>
        <taxon>Gammaproteobacteria</taxon>
        <taxon>Pseudomonadales</taxon>
        <taxon>Pseudomonadaceae</taxon>
        <taxon>Pseudomonas</taxon>
    </lineage>
</organism>
<comment type="caution">
    <text evidence="1">The sequence shown here is derived from an EMBL/GenBank/DDBJ whole genome shotgun (WGS) entry which is preliminary data.</text>
</comment>
<reference evidence="1 2" key="1">
    <citation type="submission" date="2018-05" db="EMBL/GenBank/DDBJ databases">
        <title>Genome sequences of two Antarctic strains of Pseudomonas prosekii: insights into adaptation to extreme conditions.</title>
        <authorList>
            <person name="Snopkova K."/>
            <person name="Dufkova K."/>
            <person name="Cejkova D."/>
            <person name="Sedlacek I."/>
            <person name="Smajs D."/>
        </authorList>
    </citation>
    <scope>NUCLEOTIDE SEQUENCE [LARGE SCALE GENOMIC DNA]</scope>
    <source>
        <strain evidence="1 2">P2673</strain>
    </source>
</reference>
<evidence type="ECO:0000313" key="2">
    <source>
        <dbReference type="Proteomes" id="UP000245056"/>
    </source>
</evidence>
<dbReference type="Proteomes" id="UP000245056">
    <property type="component" value="Unassembled WGS sequence"/>
</dbReference>
<accession>A0A2U2D5G0</accession>
<dbReference type="EMBL" id="QFAW01000025">
    <property type="protein sequence ID" value="PWE42702.1"/>
    <property type="molecule type" value="Genomic_DNA"/>
</dbReference>
<name>A0A2U2D5G0_9PSED</name>
<proteinExistence type="predicted"/>
<sequence>MWLSALPAVIVLVSVLESTATISGPLLPYLFPPKSPDGVNPALLGNWYQEFEFLDRGFIVHFQGTIQYFTNKTYRVTGDLKATSTAPGIPFVIHYDYDGNGEWQATDAELVIKVINAEVPLSSTILGEKTIPAIDLGLPSDSPAMDLGPKFKLAQSQRYDIRSTSKDKIVLETNGLYEDTFMINMTRTKRTYLR</sequence>